<evidence type="ECO:0000256" key="8">
    <source>
        <dbReference type="ARBA" id="ARBA00022840"/>
    </source>
</evidence>
<dbReference type="PANTHER" id="PTHR15184">
    <property type="entry name" value="ATP SYNTHASE"/>
    <property type="match status" value="1"/>
</dbReference>
<keyword evidence="6" id="KW-0547">Nucleotide-binding</keyword>
<dbReference type="GO" id="GO:0005524">
    <property type="term" value="F:ATP binding"/>
    <property type="evidence" value="ECO:0007669"/>
    <property type="project" value="UniProtKB-KW"/>
</dbReference>
<keyword evidence="12" id="KW-0066">ATP synthesis</keyword>
<keyword evidence="7" id="KW-0375">Hydrogen ion transport</keyword>
<comment type="subcellular location">
    <subcellularLocation>
        <location evidence="1">Membrane</location>
    </subcellularLocation>
</comment>
<evidence type="ECO:0000256" key="7">
    <source>
        <dbReference type="ARBA" id="ARBA00022781"/>
    </source>
</evidence>
<dbReference type="InterPro" id="IPR036121">
    <property type="entry name" value="ATPase_F1/V1/A1_a/bsu_N_sf"/>
</dbReference>
<evidence type="ECO:0000256" key="12">
    <source>
        <dbReference type="ARBA" id="ARBA00023310"/>
    </source>
</evidence>
<accession>A0AB34BI16</accession>
<dbReference type="Pfam" id="PF02874">
    <property type="entry name" value="ATP-synt_ab_N"/>
    <property type="match status" value="1"/>
</dbReference>
<organism evidence="14 15">
    <name type="scientific">Bacteroides finegoldii</name>
    <dbReference type="NCBI Taxonomy" id="338188"/>
    <lineage>
        <taxon>Bacteria</taxon>
        <taxon>Pseudomonadati</taxon>
        <taxon>Bacteroidota</taxon>
        <taxon>Bacteroidia</taxon>
        <taxon>Bacteroidales</taxon>
        <taxon>Bacteroidaceae</taxon>
        <taxon>Bacteroides</taxon>
    </lineage>
</organism>
<dbReference type="Proteomes" id="UP000440198">
    <property type="component" value="Unassembled WGS sequence"/>
</dbReference>
<name>A0AB34BI16_9BACE</name>
<keyword evidence="3" id="KW-0813">Transport</keyword>
<comment type="caution">
    <text evidence="14">The sequence shown here is derived from an EMBL/GenBank/DDBJ whole genome shotgun (WGS) entry which is preliminary data.</text>
</comment>
<evidence type="ECO:0000259" key="13">
    <source>
        <dbReference type="Pfam" id="PF02874"/>
    </source>
</evidence>
<gene>
    <name evidence="14" type="ORF">F2Z09_23940</name>
</gene>
<dbReference type="SUPFAM" id="SSF50615">
    <property type="entry name" value="N-terminal domain of alpha and beta subunits of F1 ATP synthase"/>
    <property type="match status" value="1"/>
</dbReference>
<evidence type="ECO:0000256" key="2">
    <source>
        <dbReference type="ARBA" id="ARBA00008936"/>
    </source>
</evidence>
<dbReference type="PANTHER" id="PTHR15184:SF71">
    <property type="entry name" value="ATP SYNTHASE SUBUNIT BETA, MITOCHONDRIAL"/>
    <property type="match status" value="1"/>
</dbReference>
<feature type="non-terminal residue" evidence="14">
    <location>
        <position position="73"/>
    </location>
</feature>
<evidence type="ECO:0000256" key="3">
    <source>
        <dbReference type="ARBA" id="ARBA00022448"/>
    </source>
</evidence>
<evidence type="ECO:0000256" key="9">
    <source>
        <dbReference type="ARBA" id="ARBA00023065"/>
    </source>
</evidence>
<evidence type="ECO:0000256" key="4">
    <source>
        <dbReference type="ARBA" id="ARBA00022475"/>
    </source>
</evidence>
<dbReference type="GO" id="GO:0045259">
    <property type="term" value="C:proton-transporting ATP synthase complex"/>
    <property type="evidence" value="ECO:0007669"/>
    <property type="project" value="UniProtKB-KW"/>
</dbReference>
<protein>
    <submittedName>
        <fullName evidence="14">F0F1 ATP synthase subunit beta</fullName>
    </submittedName>
</protein>
<evidence type="ECO:0000313" key="14">
    <source>
        <dbReference type="EMBL" id="KAA5246880.1"/>
    </source>
</evidence>
<keyword evidence="5" id="KW-0997">Cell inner membrane</keyword>
<evidence type="ECO:0000256" key="11">
    <source>
        <dbReference type="ARBA" id="ARBA00023196"/>
    </source>
</evidence>
<proteinExistence type="inferred from homology"/>
<evidence type="ECO:0000256" key="10">
    <source>
        <dbReference type="ARBA" id="ARBA00023136"/>
    </source>
</evidence>
<feature type="domain" description="ATPase F1/V1/A1 complex alpha/beta subunit N-terminal" evidence="13">
    <location>
        <begin position="8"/>
        <end position="73"/>
    </location>
</feature>
<evidence type="ECO:0000256" key="6">
    <source>
        <dbReference type="ARBA" id="ARBA00022741"/>
    </source>
</evidence>
<keyword evidence="11" id="KW-0139">CF(1)</keyword>
<evidence type="ECO:0000256" key="1">
    <source>
        <dbReference type="ARBA" id="ARBA00004370"/>
    </source>
</evidence>
<dbReference type="CDD" id="cd18115">
    <property type="entry name" value="ATP-synt_F1_beta_N"/>
    <property type="match status" value="1"/>
</dbReference>
<dbReference type="EMBL" id="VWAG01000239">
    <property type="protein sequence ID" value="KAA5246880.1"/>
    <property type="molecule type" value="Genomic_DNA"/>
</dbReference>
<dbReference type="InterPro" id="IPR004100">
    <property type="entry name" value="ATPase_F1/V1/A1_a/bsu_N"/>
</dbReference>
<comment type="similarity">
    <text evidence="2">Belongs to the ATPase alpha/beta chains family.</text>
</comment>
<keyword evidence="8" id="KW-0067">ATP-binding</keyword>
<evidence type="ECO:0000256" key="5">
    <source>
        <dbReference type="ARBA" id="ARBA00022519"/>
    </source>
</evidence>
<evidence type="ECO:0000313" key="15">
    <source>
        <dbReference type="Proteomes" id="UP000440198"/>
    </source>
</evidence>
<dbReference type="GO" id="GO:0046933">
    <property type="term" value="F:proton-transporting ATP synthase activity, rotational mechanism"/>
    <property type="evidence" value="ECO:0007669"/>
    <property type="project" value="TreeGrafter"/>
</dbReference>
<keyword evidence="9" id="KW-0406">Ion transport</keyword>
<sequence length="73" mass="7936">MSQIIGHISQVIGPVVDVYFEGTDAELVLPSIHDALEIKRPNGKILVVEVQQHIGENTVRTVAMDSTDGLQRG</sequence>
<keyword evidence="4" id="KW-1003">Cell membrane</keyword>
<dbReference type="InterPro" id="IPR050053">
    <property type="entry name" value="ATPase_alpha/beta_chains"/>
</dbReference>
<keyword evidence="10" id="KW-0472">Membrane</keyword>
<dbReference type="Gene3D" id="2.40.10.170">
    <property type="match status" value="1"/>
</dbReference>
<dbReference type="FunFam" id="2.40.10.170:FF:000011">
    <property type="entry name" value="ATP synthase subunit beta"/>
    <property type="match status" value="1"/>
</dbReference>
<reference evidence="14 15" key="1">
    <citation type="journal article" date="2019" name="Nat. Med.">
        <title>A library of human gut bacterial isolates paired with longitudinal multiomics data enables mechanistic microbiome research.</title>
        <authorList>
            <person name="Poyet M."/>
            <person name="Groussin M."/>
            <person name="Gibbons S.M."/>
            <person name="Avila-Pacheco J."/>
            <person name="Jiang X."/>
            <person name="Kearney S.M."/>
            <person name="Perrotta A.R."/>
            <person name="Berdy B."/>
            <person name="Zhao S."/>
            <person name="Lieberman T.D."/>
            <person name="Swanson P.K."/>
            <person name="Smith M."/>
            <person name="Roesemann S."/>
            <person name="Alexander J.E."/>
            <person name="Rich S.A."/>
            <person name="Livny J."/>
            <person name="Vlamakis H."/>
            <person name="Clish C."/>
            <person name="Bullock K."/>
            <person name="Deik A."/>
            <person name="Scott J."/>
            <person name="Pierce K.A."/>
            <person name="Xavier R.J."/>
            <person name="Alm E.J."/>
        </authorList>
    </citation>
    <scope>NUCLEOTIDE SEQUENCE [LARGE SCALE GENOMIC DNA]</scope>
    <source>
        <strain evidence="14 15">BIOML-A2</strain>
    </source>
</reference>
<keyword evidence="15" id="KW-1185">Reference proteome</keyword>
<dbReference type="AlphaFoldDB" id="A0AB34BI16"/>